<comment type="caution">
    <text evidence="2">The sequence shown here is derived from an EMBL/GenBank/DDBJ whole genome shotgun (WGS) entry which is preliminary data.</text>
</comment>
<dbReference type="EMBL" id="JAUEPU010000037">
    <property type="protein sequence ID" value="KAK0489653.1"/>
    <property type="molecule type" value="Genomic_DNA"/>
</dbReference>
<organism evidence="2 3">
    <name type="scientific">Armillaria luteobubalina</name>
    <dbReference type="NCBI Taxonomy" id="153913"/>
    <lineage>
        <taxon>Eukaryota</taxon>
        <taxon>Fungi</taxon>
        <taxon>Dikarya</taxon>
        <taxon>Basidiomycota</taxon>
        <taxon>Agaricomycotina</taxon>
        <taxon>Agaricomycetes</taxon>
        <taxon>Agaricomycetidae</taxon>
        <taxon>Agaricales</taxon>
        <taxon>Marasmiineae</taxon>
        <taxon>Physalacriaceae</taxon>
        <taxon>Armillaria</taxon>
    </lineage>
</organism>
<dbReference type="Proteomes" id="UP001175228">
    <property type="component" value="Unassembled WGS sequence"/>
</dbReference>
<dbReference type="AlphaFoldDB" id="A0AA39PUZ1"/>
<evidence type="ECO:0000256" key="1">
    <source>
        <dbReference type="SAM" id="MobiDB-lite"/>
    </source>
</evidence>
<evidence type="ECO:0000313" key="2">
    <source>
        <dbReference type="EMBL" id="KAK0489653.1"/>
    </source>
</evidence>
<gene>
    <name evidence="2" type="ORF">EDD18DRAFT_1110007</name>
</gene>
<feature type="region of interest" description="Disordered" evidence="1">
    <location>
        <begin position="1"/>
        <end position="24"/>
    </location>
</feature>
<keyword evidence="3" id="KW-1185">Reference proteome</keyword>
<feature type="compositionally biased region" description="Polar residues" evidence="1">
    <location>
        <begin position="1"/>
        <end position="18"/>
    </location>
</feature>
<reference evidence="2" key="1">
    <citation type="submission" date="2023-06" db="EMBL/GenBank/DDBJ databases">
        <authorList>
            <consortium name="Lawrence Berkeley National Laboratory"/>
            <person name="Ahrendt S."/>
            <person name="Sahu N."/>
            <person name="Indic B."/>
            <person name="Wong-Bajracharya J."/>
            <person name="Merenyi Z."/>
            <person name="Ke H.-M."/>
            <person name="Monk M."/>
            <person name="Kocsube S."/>
            <person name="Drula E."/>
            <person name="Lipzen A."/>
            <person name="Balint B."/>
            <person name="Henrissat B."/>
            <person name="Andreopoulos B."/>
            <person name="Martin F.M."/>
            <person name="Harder C.B."/>
            <person name="Rigling D."/>
            <person name="Ford K.L."/>
            <person name="Foster G.D."/>
            <person name="Pangilinan J."/>
            <person name="Papanicolaou A."/>
            <person name="Barry K."/>
            <person name="LaButti K."/>
            <person name="Viragh M."/>
            <person name="Koriabine M."/>
            <person name="Yan M."/>
            <person name="Riley R."/>
            <person name="Champramary S."/>
            <person name="Plett K.L."/>
            <person name="Tsai I.J."/>
            <person name="Slot J."/>
            <person name="Sipos G."/>
            <person name="Plett J."/>
            <person name="Nagy L.G."/>
            <person name="Grigoriev I.V."/>
        </authorList>
    </citation>
    <scope>NUCLEOTIDE SEQUENCE</scope>
    <source>
        <strain evidence="2">HWK02</strain>
    </source>
</reference>
<sequence>MNVYNLRTRQQNQSPSTHQQEEDAQIDKMHEELLFQDEDRCTQRTTKQKGKSTKAWWMVESLNMKGRGSQTAERSKWSDINLMMKERRSVQTLFSKQLSIHYSACEENPTGKSGVAIVLNKDLVKTEEAEMMELIPGRALLLQAPWHAAHEDNRGTREAFQIFKHKLQLRDGWRETNTEKRDFTFMQMSGNFS</sequence>
<accession>A0AA39PUZ1</accession>
<evidence type="ECO:0000313" key="3">
    <source>
        <dbReference type="Proteomes" id="UP001175228"/>
    </source>
</evidence>
<name>A0AA39PUZ1_9AGAR</name>
<proteinExistence type="predicted"/>
<protein>
    <submittedName>
        <fullName evidence="2">Uncharacterized protein</fullName>
    </submittedName>
</protein>